<evidence type="ECO:0000313" key="12">
    <source>
        <dbReference type="Proteomes" id="UP000823388"/>
    </source>
</evidence>
<dbReference type="InterPro" id="IPR039432">
    <property type="entry name" value="SRP9_dom"/>
</dbReference>
<evidence type="ECO:0000256" key="8">
    <source>
        <dbReference type="ARBA" id="ARBA00045462"/>
    </source>
</evidence>
<dbReference type="PANTHER" id="PTHR12834">
    <property type="entry name" value="SIGNAL RECOGNITION PARTICLE 9 KDA PROTEIN"/>
    <property type="match status" value="1"/>
</dbReference>
<comment type="subcellular location">
    <subcellularLocation>
        <location evidence="1">Cytoplasm</location>
    </subcellularLocation>
</comment>
<sequence length="306" mass="33297">MHRLCSPGVRRIVRGNARNPQANVRLAVGADGVFDEMRQEMGGRVGSISGHGLGKPIRTEAHQELSNLSPALDPHKNSVPIRQFDTAKAHAAAPPQFRLRQKGKKKKLRLPEGPSPAAGPVLVLVLPDSPSPSSTLPVPGPPASPSPAPSPSAGSLHCAGVLSVLPIRSSAPRSPLFNTERRSYLTQIPTTLSPHRASAAAAAMVYVDSWDEFVERSVQLFRANPSATRYVMKYRHCEGKLVLKVTDDRECLKFKTDQAQDAKKMEKLNNIFFALMTRGPDADISEVTGKEQAEQQQSKKGRGRRQ</sequence>
<reference evidence="11" key="1">
    <citation type="submission" date="2020-05" db="EMBL/GenBank/DDBJ databases">
        <title>WGS assembly of Panicum virgatum.</title>
        <authorList>
            <person name="Lovell J.T."/>
            <person name="Jenkins J."/>
            <person name="Shu S."/>
            <person name="Juenger T.E."/>
            <person name="Schmutz J."/>
        </authorList>
    </citation>
    <scope>NUCLEOTIDE SEQUENCE</scope>
    <source>
        <strain evidence="11">AP13</strain>
    </source>
</reference>
<dbReference type="Gene3D" id="3.30.720.10">
    <property type="entry name" value="Signal recognition particle alu RNA binding heterodimer, srp9/1"/>
    <property type="match status" value="1"/>
</dbReference>
<evidence type="ECO:0000256" key="4">
    <source>
        <dbReference type="ARBA" id="ARBA00022490"/>
    </source>
</evidence>
<gene>
    <name evidence="11" type="ORF">PVAP13_4KG187033</name>
</gene>
<evidence type="ECO:0000313" key="11">
    <source>
        <dbReference type="EMBL" id="KAG2610362.1"/>
    </source>
</evidence>
<dbReference type="GO" id="GO:0005829">
    <property type="term" value="C:cytosol"/>
    <property type="evidence" value="ECO:0007669"/>
    <property type="project" value="UniProtKB-ARBA"/>
</dbReference>
<comment type="function">
    <text evidence="8">Component of the signal recognition particle (SRP) complex, a ribonucleoprotein complex that mediates the cotranslational targeting of secretory and membrane proteins to the endoplasmic reticulum (ER). SRP9 together with SRP14 and the Alu portion of the SRP RNA, constitutes the elongation arrest domain of SRP. The complex of SRP9 and SRP14 is required for SRP RNA binding.</text>
</comment>
<dbReference type="InterPro" id="IPR009018">
    <property type="entry name" value="Signal_recog_particle_SRP9/14"/>
</dbReference>
<evidence type="ECO:0000256" key="2">
    <source>
        <dbReference type="ARBA" id="ARBA00009193"/>
    </source>
</evidence>
<comment type="similarity">
    <text evidence="2">Belongs to the SRP9 family.</text>
</comment>
<name>A0A8T0TEW8_PANVG</name>
<keyword evidence="12" id="KW-1185">Reference proteome</keyword>
<dbReference type="GO" id="GO:0006614">
    <property type="term" value="P:SRP-dependent cotranslational protein targeting to membrane"/>
    <property type="evidence" value="ECO:0007669"/>
    <property type="project" value="InterPro"/>
</dbReference>
<evidence type="ECO:0000256" key="5">
    <source>
        <dbReference type="ARBA" id="ARBA00022884"/>
    </source>
</evidence>
<feature type="region of interest" description="Disordered" evidence="9">
    <location>
        <begin position="284"/>
        <end position="306"/>
    </location>
</feature>
<evidence type="ECO:0000259" key="10">
    <source>
        <dbReference type="Pfam" id="PF05486"/>
    </source>
</evidence>
<dbReference type="PANTHER" id="PTHR12834:SF12">
    <property type="entry name" value="SIGNAL RECOGNITION PARTICLE 9 KDA PROTEIN"/>
    <property type="match status" value="1"/>
</dbReference>
<comment type="caution">
    <text evidence="11">The sequence shown here is derived from an EMBL/GenBank/DDBJ whole genome shotgun (WGS) entry which is preliminary data.</text>
</comment>
<dbReference type="GO" id="GO:0008312">
    <property type="term" value="F:7S RNA binding"/>
    <property type="evidence" value="ECO:0007669"/>
    <property type="project" value="InterPro"/>
</dbReference>
<dbReference type="Pfam" id="PF05486">
    <property type="entry name" value="SRP9-21"/>
    <property type="match status" value="1"/>
</dbReference>
<dbReference type="SUPFAM" id="SSF54762">
    <property type="entry name" value="Signal recognition particle alu RNA binding heterodimer, SRP9/14"/>
    <property type="match status" value="1"/>
</dbReference>
<evidence type="ECO:0000256" key="9">
    <source>
        <dbReference type="SAM" id="MobiDB-lite"/>
    </source>
</evidence>
<evidence type="ECO:0000256" key="7">
    <source>
        <dbReference type="ARBA" id="ARBA00023274"/>
    </source>
</evidence>
<organism evidence="11 12">
    <name type="scientific">Panicum virgatum</name>
    <name type="common">Blackwell switchgrass</name>
    <dbReference type="NCBI Taxonomy" id="38727"/>
    <lineage>
        <taxon>Eukaryota</taxon>
        <taxon>Viridiplantae</taxon>
        <taxon>Streptophyta</taxon>
        <taxon>Embryophyta</taxon>
        <taxon>Tracheophyta</taxon>
        <taxon>Spermatophyta</taxon>
        <taxon>Magnoliopsida</taxon>
        <taxon>Liliopsida</taxon>
        <taxon>Poales</taxon>
        <taxon>Poaceae</taxon>
        <taxon>PACMAD clade</taxon>
        <taxon>Panicoideae</taxon>
        <taxon>Panicodae</taxon>
        <taxon>Paniceae</taxon>
        <taxon>Panicinae</taxon>
        <taxon>Panicum</taxon>
        <taxon>Panicum sect. Hiantes</taxon>
    </lineage>
</organism>
<proteinExistence type="inferred from homology"/>
<keyword evidence="4" id="KW-0963">Cytoplasm</keyword>
<feature type="compositionally biased region" description="Low complexity" evidence="9">
    <location>
        <begin position="120"/>
        <end position="137"/>
    </location>
</feature>
<keyword evidence="7" id="KW-0687">Ribonucleoprotein</keyword>
<feature type="compositionally biased region" description="Pro residues" evidence="9">
    <location>
        <begin position="138"/>
        <end position="150"/>
    </location>
</feature>
<accession>A0A8T0TEW8</accession>
<dbReference type="Proteomes" id="UP000823388">
    <property type="component" value="Chromosome 4K"/>
</dbReference>
<dbReference type="GO" id="GO:0005786">
    <property type="term" value="C:signal recognition particle, endoplasmic reticulum targeting"/>
    <property type="evidence" value="ECO:0007669"/>
    <property type="project" value="UniProtKB-KW"/>
</dbReference>
<evidence type="ECO:0000256" key="1">
    <source>
        <dbReference type="ARBA" id="ARBA00004496"/>
    </source>
</evidence>
<keyword evidence="5" id="KW-0694">RNA-binding</keyword>
<dbReference type="AlphaFoldDB" id="A0A8T0TEW8"/>
<feature type="domain" description="SRP9" evidence="10">
    <location>
        <begin position="207"/>
        <end position="269"/>
    </location>
</feature>
<dbReference type="InterPro" id="IPR039914">
    <property type="entry name" value="SRP9-like"/>
</dbReference>
<evidence type="ECO:0000256" key="3">
    <source>
        <dbReference type="ARBA" id="ARBA00020414"/>
    </source>
</evidence>
<dbReference type="EMBL" id="CM029043">
    <property type="protein sequence ID" value="KAG2610362.1"/>
    <property type="molecule type" value="Genomic_DNA"/>
</dbReference>
<feature type="compositionally biased region" description="Basic residues" evidence="9">
    <location>
        <begin position="99"/>
        <end position="108"/>
    </location>
</feature>
<feature type="region of interest" description="Disordered" evidence="9">
    <location>
        <begin position="86"/>
        <end position="154"/>
    </location>
</feature>
<evidence type="ECO:0000256" key="6">
    <source>
        <dbReference type="ARBA" id="ARBA00023135"/>
    </source>
</evidence>
<protein>
    <recommendedName>
        <fullName evidence="3">Signal recognition particle 9 kDa protein</fullName>
    </recommendedName>
</protein>
<keyword evidence="6" id="KW-0733">Signal recognition particle</keyword>
<dbReference type="FunFam" id="3.30.720.10:FF:000001">
    <property type="entry name" value="Signal recognition particle 9 kDa protein"/>
    <property type="match status" value="1"/>
</dbReference>